<organism evidence="3 4">
    <name type="scientific">Prorocentrum cordatum</name>
    <dbReference type="NCBI Taxonomy" id="2364126"/>
    <lineage>
        <taxon>Eukaryota</taxon>
        <taxon>Sar</taxon>
        <taxon>Alveolata</taxon>
        <taxon>Dinophyceae</taxon>
        <taxon>Prorocentrales</taxon>
        <taxon>Prorocentraceae</taxon>
        <taxon>Prorocentrum</taxon>
    </lineage>
</organism>
<dbReference type="InterPro" id="IPR014710">
    <property type="entry name" value="RmlC-like_jellyroll"/>
</dbReference>
<feature type="domain" description="Cyclic nucleotide-binding" evidence="2">
    <location>
        <begin position="393"/>
        <end position="425"/>
    </location>
</feature>
<keyword evidence="4" id="KW-1185">Reference proteome</keyword>
<dbReference type="PANTHER" id="PTHR45638">
    <property type="entry name" value="CYCLIC NUCLEOTIDE-GATED CATION CHANNEL SUBUNIT A"/>
    <property type="match status" value="1"/>
</dbReference>
<evidence type="ECO:0000256" key="1">
    <source>
        <dbReference type="ARBA" id="ARBA00023286"/>
    </source>
</evidence>
<feature type="domain" description="Cyclic nucleotide-binding" evidence="2">
    <location>
        <begin position="501"/>
        <end position="563"/>
    </location>
</feature>
<evidence type="ECO:0000259" key="2">
    <source>
        <dbReference type="PROSITE" id="PS50042"/>
    </source>
</evidence>
<dbReference type="PANTHER" id="PTHR45638:SF11">
    <property type="entry name" value="CYCLIC NUCLEOTIDE-GATED CATION CHANNEL SUBUNIT A"/>
    <property type="match status" value="1"/>
</dbReference>
<evidence type="ECO:0000313" key="4">
    <source>
        <dbReference type="Proteomes" id="UP001189429"/>
    </source>
</evidence>
<proteinExistence type="predicted"/>
<reference evidence="3" key="1">
    <citation type="submission" date="2023-10" db="EMBL/GenBank/DDBJ databases">
        <authorList>
            <person name="Chen Y."/>
            <person name="Shah S."/>
            <person name="Dougan E. K."/>
            <person name="Thang M."/>
            <person name="Chan C."/>
        </authorList>
    </citation>
    <scope>NUCLEOTIDE SEQUENCE [LARGE SCALE GENOMIC DNA]</scope>
</reference>
<dbReference type="EMBL" id="CAUYUJ010007267">
    <property type="protein sequence ID" value="CAK0820128.1"/>
    <property type="molecule type" value="Genomic_DNA"/>
</dbReference>
<evidence type="ECO:0000313" key="3">
    <source>
        <dbReference type="EMBL" id="CAK0820128.1"/>
    </source>
</evidence>
<dbReference type="InterPro" id="IPR000595">
    <property type="entry name" value="cNMP-bd_dom"/>
</dbReference>
<accession>A0ABN9RT40</accession>
<protein>
    <recommendedName>
        <fullName evidence="2">Cyclic nucleotide-binding domain-containing protein</fullName>
    </recommendedName>
</protein>
<dbReference type="SMART" id="SM00100">
    <property type="entry name" value="cNMP"/>
    <property type="match status" value="7"/>
</dbReference>
<feature type="domain" description="Cyclic nucleotide-binding" evidence="2">
    <location>
        <begin position="910"/>
        <end position="1027"/>
    </location>
</feature>
<dbReference type="Gene3D" id="2.60.120.10">
    <property type="entry name" value="Jelly Rolls"/>
    <property type="match status" value="8"/>
</dbReference>
<dbReference type="InterPro" id="IPR050866">
    <property type="entry name" value="CNG_cation_channel"/>
</dbReference>
<dbReference type="CDD" id="cd00038">
    <property type="entry name" value="CAP_ED"/>
    <property type="match status" value="4"/>
</dbReference>
<feature type="domain" description="Cyclic nucleotide-binding" evidence="2">
    <location>
        <begin position="606"/>
        <end position="701"/>
    </location>
</feature>
<feature type="domain" description="Cyclic nucleotide-binding" evidence="2">
    <location>
        <begin position="190"/>
        <end position="293"/>
    </location>
</feature>
<dbReference type="Pfam" id="PF00027">
    <property type="entry name" value="cNMP_binding"/>
    <property type="match status" value="1"/>
</dbReference>
<dbReference type="Proteomes" id="UP001189429">
    <property type="component" value="Unassembled WGS sequence"/>
</dbReference>
<dbReference type="InterPro" id="IPR018490">
    <property type="entry name" value="cNMP-bd_dom_sf"/>
</dbReference>
<comment type="caution">
    <text evidence="3">The sequence shown here is derived from an EMBL/GenBank/DDBJ whole genome shotgun (WGS) entry which is preliminary data.</text>
</comment>
<keyword evidence="1" id="KW-1071">Ligand-gated ion channel</keyword>
<sequence length="1254" mass="136505">FAFGDKTARGNQLRASLASLQENSRKLCDILRTIVSRCSRVFFGTPPEVMWRIAERCTVMEVQVGELIVVEGEGGEAGGGEDLILIDEGLAVVEKRVGEGGRVGAVEIGRLGPGALVGDWCLLGAHIPRAASVRAKTDVQYILLPASALLMVTKMFPGVMEGLEPFVKEVGSFLQVRLPTRTANYGALALFAECSQAFINEVAGHSERQLCYAGQMLMDPEDPQGHLRVLEYGTLEVEAPEGGSLGEIATGSCFGDFDALGELTGAGLRVRVCTPLAIVSVTRAEILRDALRRHCGPQERWPRTSKGGSSSCGRDPIPLAAGIELFRNCSVEFVRDILQGALYRGYLPGQTLCVESAQFSHDAAHMFVLRSGQIVAGGDGQAPGEAGGSHVGFGELAMLGAEHKRPHTIRALTACFTLEVPRAAFVAAIARHPGEKHHFERFAVQVLQDGGSDEKCRWPFLANAPARLLYLLNLYAGLTAFRSGHLLLGQGADAPRMSAVLVVAGEVSVVSASDGVIAVLREGDCYNVRELLGVPGDDGTISLVARGACEAQILTKEVWDRVIAEFPESEVQDVLKSEIISHLASKAMTSRGIATGPLELLRRVRLLGAASSQLATWLTEHLEPLMVLPEDNVMVEGQKASRMFILLDGKLRSEYSCGTFVYSPGKVFSEAVLLGVVDHYLRTVTASTVCILQSLDRKHFQDFSRWTEHDLQITEPLLQEAQQRKHSNITADKFETRMMQKVIAFKNADPEFLAQLCENMEDKFMEPGEVVMAQGDECKPGVTPFYALISGELVLENRAGVFMGHVWPGETFGESGALGLSDTRSLTVRATLAGCVHCLKIEGVACMAAIRRFPSQRAALETIIDQRWHFHAARAKKRALWIRDKVVPVLQAHWGSPQGDKSQVLQAHWLFADTSREFVAELAVGLASAEYEAGKVIAKAGDAADSMLVLLEGTADVESSEGEVLGSLKAEAAIGEVALLGLFPLRLATLRATRACCVLHVTEKALRRALAELSDAGARKSERALAELAEQRRAQVQQGLPMTCLPLRVGQDNICVRAIALQARRISLAPRQTWECLPATHPSGPHFCVLASGRAVIEMRHEEDPGRRIKVLALNPGDLFMEDVASEFGMEVRATSVCEVFRVRKVDFRTAMARAPAAAEQWYPHFRMLEVEAVKVLRSRGQNVCGQLQDCQEHPNSEGIQLWKRRRDRAIARAPRRVLPAVLHSDSQPDLPTSVLKMPIKSVSAGRLPSLPLR</sequence>
<name>A0ABN9RT40_9DINO</name>
<keyword evidence="1" id="KW-0406">Ion transport</keyword>
<keyword evidence="1" id="KW-0813">Transport</keyword>
<feature type="non-terminal residue" evidence="3">
    <location>
        <position position="1"/>
    </location>
</feature>
<dbReference type="SUPFAM" id="SSF51206">
    <property type="entry name" value="cAMP-binding domain-like"/>
    <property type="match status" value="8"/>
</dbReference>
<feature type="domain" description="Cyclic nucleotide-binding" evidence="2">
    <location>
        <begin position="744"/>
        <end position="831"/>
    </location>
</feature>
<keyword evidence="1" id="KW-0407">Ion channel</keyword>
<gene>
    <name evidence="3" type="ORF">PCOR1329_LOCUS21925</name>
</gene>
<dbReference type="PROSITE" id="PS50042">
    <property type="entry name" value="CNMP_BINDING_3"/>
    <property type="match status" value="7"/>
</dbReference>
<feature type="domain" description="Cyclic nucleotide-binding" evidence="2">
    <location>
        <begin position="80"/>
        <end position="144"/>
    </location>
</feature>